<dbReference type="InterPro" id="IPR000014">
    <property type="entry name" value="PAS"/>
</dbReference>
<dbReference type="SMART" id="SM00052">
    <property type="entry name" value="EAL"/>
    <property type="match status" value="1"/>
</dbReference>
<evidence type="ECO:0000313" key="6">
    <source>
        <dbReference type="EMBL" id="MFG3816159.1"/>
    </source>
</evidence>
<dbReference type="PROSITE" id="PS50112">
    <property type="entry name" value="PAS"/>
    <property type="match status" value="1"/>
</dbReference>
<feature type="compositionally biased region" description="Basic residues" evidence="1">
    <location>
        <begin position="14"/>
        <end position="32"/>
    </location>
</feature>
<evidence type="ECO:0000259" key="2">
    <source>
        <dbReference type="PROSITE" id="PS50112"/>
    </source>
</evidence>
<dbReference type="InterPro" id="IPR029787">
    <property type="entry name" value="Nucleotide_cyclase"/>
</dbReference>
<gene>
    <name evidence="6" type="ORF">VPK24_00800</name>
</gene>
<proteinExistence type="predicted"/>
<dbReference type="CDD" id="cd00130">
    <property type="entry name" value="PAS"/>
    <property type="match status" value="1"/>
</dbReference>
<dbReference type="NCBIfam" id="TIGR00229">
    <property type="entry name" value="sensory_box"/>
    <property type="match status" value="1"/>
</dbReference>
<dbReference type="Gene3D" id="3.30.450.20">
    <property type="entry name" value="PAS domain"/>
    <property type="match status" value="1"/>
</dbReference>
<dbReference type="Gene3D" id="3.30.70.270">
    <property type="match status" value="1"/>
</dbReference>
<dbReference type="RefSeq" id="WP_393009846.1">
    <property type="nucleotide sequence ID" value="NZ_JAZAQF010000001.1"/>
</dbReference>
<dbReference type="InterPro" id="IPR043128">
    <property type="entry name" value="Rev_trsase/Diguanyl_cyclase"/>
</dbReference>
<reference evidence="7" key="1">
    <citation type="journal article" date="2024" name="Algal Res.">
        <title>Biochemical, toxicological and genomic investigation of a high-biomass producing Limnothrix strain isolated from Italian shallow drinking water reservoir.</title>
        <authorList>
            <person name="Simonazzi M."/>
            <person name="Shishido T.K."/>
            <person name="Delbaje E."/>
            <person name="Wahlsten M."/>
            <person name="Fewer D.P."/>
            <person name="Sivonen K."/>
            <person name="Pezzolesi L."/>
            <person name="Pistocchi R."/>
        </authorList>
    </citation>
    <scope>NUCLEOTIDE SEQUENCE [LARGE SCALE GENOMIC DNA]</scope>
    <source>
        <strain evidence="7">LRLZ20PSL1</strain>
    </source>
</reference>
<dbReference type="CDD" id="cd01949">
    <property type="entry name" value="GGDEF"/>
    <property type="match status" value="1"/>
</dbReference>
<dbReference type="PROSITE" id="PS50883">
    <property type="entry name" value="EAL"/>
    <property type="match status" value="1"/>
</dbReference>
<dbReference type="InterPro" id="IPR052155">
    <property type="entry name" value="Biofilm_reg_signaling"/>
</dbReference>
<dbReference type="InterPro" id="IPR003018">
    <property type="entry name" value="GAF"/>
</dbReference>
<feature type="domain" description="PAC" evidence="3">
    <location>
        <begin position="454"/>
        <end position="506"/>
    </location>
</feature>
<dbReference type="SUPFAM" id="SSF55073">
    <property type="entry name" value="Nucleotide cyclase"/>
    <property type="match status" value="1"/>
</dbReference>
<feature type="domain" description="GGDEF" evidence="5">
    <location>
        <begin position="539"/>
        <end position="682"/>
    </location>
</feature>
<accession>A0ABW7C7S0</accession>
<dbReference type="Pfam" id="PF13185">
    <property type="entry name" value="GAF_2"/>
    <property type="match status" value="1"/>
</dbReference>
<protein>
    <submittedName>
        <fullName evidence="6">EAL domain-containing protein</fullName>
    </submittedName>
</protein>
<dbReference type="SMART" id="SM00065">
    <property type="entry name" value="GAF"/>
    <property type="match status" value="1"/>
</dbReference>
<dbReference type="CDD" id="cd01948">
    <property type="entry name" value="EAL"/>
    <property type="match status" value="1"/>
</dbReference>
<evidence type="ECO:0000256" key="1">
    <source>
        <dbReference type="SAM" id="MobiDB-lite"/>
    </source>
</evidence>
<dbReference type="PANTHER" id="PTHR44757:SF2">
    <property type="entry name" value="BIOFILM ARCHITECTURE MAINTENANCE PROTEIN MBAA"/>
    <property type="match status" value="1"/>
</dbReference>
<dbReference type="SMART" id="SM00267">
    <property type="entry name" value="GGDEF"/>
    <property type="match status" value="1"/>
</dbReference>
<dbReference type="EMBL" id="JAZAQF010000001">
    <property type="protein sequence ID" value="MFG3816159.1"/>
    <property type="molecule type" value="Genomic_DNA"/>
</dbReference>
<dbReference type="InterPro" id="IPR013767">
    <property type="entry name" value="PAS_fold"/>
</dbReference>
<dbReference type="SUPFAM" id="SSF55785">
    <property type="entry name" value="PYP-like sensor domain (PAS domain)"/>
    <property type="match status" value="1"/>
</dbReference>
<dbReference type="PROSITE" id="PS50113">
    <property type="entry name" value="PAC"/>
    <property type="match status" value="1"/>
</dbReference>
<dbReference type="PROSITE" id="PS50887">
    <property type="entry name" value="GGDEF"/>
    <property type="match status" value="1"/>
</dbReference>
<name>A0ABW7C7S0_9CYAN</name>
<dbReference type="SMART" id="SM00091">
    <property type="entry name" value="PAS"/>
    <property type="match status" value="1"/>
</dbReference>
<sequence>MTQGRNGWGVVRSQRNHRSSCRIRRPGGKSRPQRSVLPLGLAAALVVCLGCVEGVGRSAMARSPQDLGTGPTPTAPWPGKLPPRSPYTELWGPLGLTGLSLVLWLSDRLLRHRLLKVLDPSLMAADPLGAVPWPLGWWRWPWPRVRSPQFPRSLRLPRFLAHANPEALGDGVVQGGNRSMGPMGGAASAESCPSTVAAAASSSLAEAQSPAYADLWNRVVAVTSAAADFDSALEEALQVLGQETGWVAGEAWVPSLDGASLVCSPAWFCTIEGVNLFRQASLDLTLKLGCQPPGRVWQTKRPEWISNYELESIDHCSRSQMALGVGLQSSVVLPILTGDHVLAVLALFAASPREQDLTLLNRLAIVTAQLGPILQHKQAEARYRNLFERAIEGIFQVSPDGRYLHANPAFAAILGYESPEAALRALNATDRRLYVRPADEVRFLELLEQSQDACNFECQVYCQDGQRIWVDQRAQAVRDRNGRLLYYEGCLLDITSRKWVEAQLQYNSSHDVLTGLWNRAWFLERLVEAVSRGRRDPQFRFVLLFLDIDGFKRINNSLGYWVGDRLLMMLAGRLEKAISPDYVLARTGGDEFVVLVESAATSDEGQLAAAKAAAHRLQDVFRDPFVVDGRDVFLQASMGIVCRPDSHGDSRPDQPYRILRDADAALHRAKQQRNGSFVIFDAALQSDTEQLLQLETDLRWAIERREFCLHYQPIVSLDSRSIVGFESLIRWQHPRHGLMMPASFIGLAEDRGAIVPIGNWVLQSACKQIAIWKTQMPEVFPIWVNVNLSARQLVPELADLIEVLMDAYDLEGYELRLEITETSLALDPNASRACLDRLRERRIKICLDDFGTGYCSLNYLREFPIDSIKIERSFIQAMLENQRDAAIVRAVIGLANDLGLSVIAEGIETQPQIDHLRDLGCGFGQGYLFSRAVPAEEAGQFLNAGLPLALRSLPRPQSARHPLC</sequence>
<dbReference type="InterPro" id="IPR035965">
    <property type="entry name" value="PAS-like_dom_sf"/>
</dbReference>
<keyword evidence="7" id="KW-1185">Reference proteome</keyword>
<dbReference type="Pfam" id="PF00989">
    <property type="entry name" value="PAS"/>
    <property type="match status" value="1"/>
</dbReference>
<feature type="domain" description="EAL" evidence="4">
    <location>
        <begin position="691"/>
        <end position="946"/>
    </location>
</feature>
<evidence type="ECO:0000259" key="3">
    <source>
        <dbReference type="PROSITE" id="PS50113"/>
    </source>
</evidence>
<dbReference type="SUPFAM" id="SSF55781">
    <property type="entry name" value="GAF domain-like"/>
    <property type="match status" value="1"/>
</dbReference>
<evidence type="ECO:0000259" key="4">
    <source>
        <dbReference type="PROSITE" id="PS50883"/>
    </source>
</evidence>
<feature type="domain" description="PAS" evidence="2">
    <location>
        <begin position="379"/>
        <end position="454"/>
    </location>
</feature>
<comment type="caution">
    <text evidence="6">The sequence shown here is derived from an EMBL/GenBank/DDBJ whole genome shotgun (WGS) entry which is preliminary data.</text>
</comment>
<dbReference type="SUPFAM" id="SSF141868">
    <property type="entry name" value="EAL domain-like"/>
    <property type="match status" value="1"/>
</dbReference>
<dbReference type="Gene3D" id="3.30.450.40">
    <property type="match status" value="1"/>
</dbReference>
<dbReference type="SMART" id="SM00086">
    <property type="entry name" value="PAC"/>
    <property type="match status" value="1"/>
</dbReference>
<dbReference type="Proteomes" id="UP001604335">
    <property type="component" value="Unassembled WGS sequence"/>
</dbReference>
<dbReference type="Pfam" id="PF00990">
    <property type="entry name" value="GGDEF"/>
    <property type="match status" value="1"/>
</dbReference>
<dbReference type="Pfam" id="PF00563">
    <property type="entry name" value="EAL"/>
    <property type="match status" value="1"/>
</dbReference>
<dbReference type="InterPro" id="IPR001633">
    <property type="entry name" value="EAL_dom"/>
</dbReference>
<dbReference type="PANTHER" id="PTHR44757">
    <property type="entry name" value="DIGUANYLATE CYCLASE DGCP"/>
    <property type="match status" value="1"/>
</dbReference>
<dbReference type="Gene3D" id="3.20.20.450">
    <property type="entry name" value="EAL domain"/>
    <property type="match status" value="1"/>
</dbReference>
<organism evidence="6 7">
    <name type="scientific">Limnothrix redekei LRLZ20PSL1</name>
    <dbReference type="NCBI Taxonomy" id="3112953"/>
    <lineage>
        <taxon>Bacteria</taxon>
        <taxon>Bacillati</taxon>
        <taxon>Cyanobacteriota</taxon>
        <taxon>Cyanophyceae</taxon>
        <taxon>Pseudanabaenales</taxon>
        <taxon>Pseudanabaenaceae</taxon>
        <taxon>Limnothrix</taxon>
    </lineage>
</organism>
<dbReference type="InterPro" id="IPR029016">
    <property type="entry name" value="GAF-like_dom_sf"/>
</dbReference>
<dbReference type="InterPro" id="IPR000160">
    <property type="entry name" value="GGDEF_dom"/>
</dbReference>
<dbReference type="NCBIfam" id="TIGR00254">
    <property type="entry name" value="GGDEF"/>
    <property type="match status" value="1"/>
</dbReference>
<dbReference type="InterPro" id="IPR035919">
    <property type="entry name" value="EAL_sf"/>
</dbReference>
<dbReference type="InterPro" id="IPR001610">
    <property type="entry name" value="PAC"/>
</dbReference>
<dbReference type="InterPro" id="IPR000700">
    <property type="entry name" value="PAS-assoc_C"/>
</dbReference>
<feature type="region of interest" description="Disordered" evidence="1">
    <location>
        <begin position="1"/>
        <end position="34"/>
    </location>
</feature>
<evidence type="ECO:0000259" key="5">
    <source>
        <dbReference type="PROSITE" id="PS50887"/>
    </source>
</evidence>
<feature type="region of interest" description="Disordered" evidence="1">
    <location>
        <begin position="61"/>
        <end position="81"/>
    </location>
</feature>
<evidence type="ECO:0000313" key="7">
    <source>
        <dbReference type="Proteomes" id="UP001604335"/>
    </source>
</evidence>